<evidence type="ECO:0000313" key="7">
    <source>
        <dbReference type="EMBL" id="CAG9314095.1"/>
    </source>
</evidence>
<reference evidence="7" key="1">
    <citation type="submission" date="2021-09" db="EMBL/GenBank/DDBJ databases">
        <authorList>
            <consortium name="AG Swart"/>
            <person name="Singh M."/>
            <person name="Singh A."/>
            <person name="Seah K."/>
            <person name="Emmerich C."/>
        </authorList>
    </citation>
    <scope>NUCLEOTIDE SEQUENCE</scope>
    <source>
        <strain evidence="7">ATCC30299</strain>
    </source>
</reference>
<evidence type="ECO:0000256" key="4">
    <source>
        <dbReference type="ARBA" id="ARBA00023136"/>
    </source>
</evidence>
<evidence type="ECO:0000256" key="3">
    <source>
        <dbReference type="ARBA" id="ARBA00022989"/>
    </source>
</evidence>
<dbReference type="EMBL" id="CAJZBQ010000011">
    <property type="protein sequence ID" value="CAG9314095.1"/>
    <property type="molecule type" value="Genomic_DNA"/>
</dbReference>
<feature type="transmembrane region" description="Helical" evidence="5">
    <location>
        <begin position="350"/>
        <end position="375"/>
    </location>
</feature>
<comment type="caution">
    <text evidence="7">The sequence shown here is derived from an EMBL/GenBank/DDBJ whole genome shotgun (WGS) entry which is preliminary data.</text>
</comment>
<dbReference type="InterPro" id="IPR006153">
    <property type="entry name" value="Cation/H_exchanger_TM"/>
</dbReference>
<dbReference type="AlphaFoldDB" id="A0AAU9IQP3"/>
<keyword evidence="3 5" id="KW-1133">Transmembrane helix</keyword>
<keyword evidence="4 5" id="KW-0472">Membrane</keyword>
<feature type="transmembrane region" description="Helical" evidence="5">
    <location>
        <begin position="198"/>
        <end position="217"/>
    </location>
</feature>
<feature type="transmembrane region" description="Helical" evidence="5">
    <location>
        <begin position="84"/>
        <end position="108"/>
    </location>
</feature>
<dbReference type="GO" id="GO:0015297">
    <property type="term" value="F:antiporter activity"/>
    <property type="evidence" value="ECO:0007669"/>
    <property type="project" value="InterPro"/>
</dbReference>
<feature type="transmembrane region" description="Helical" evidence="5">
    <location>
        <begin position="314"/>
        <end position="335"/>
    </location>
</feature>
<comment type="subcellular location">
    <subcellularLocation>
        <location evidence="1">Membrane</location>
        <topology evidence="1">Multi-pass membrane protein</topology>
    </subcellularLocation>
</comment>
<keyword evidence="2 5" id="KW-0812">Transmembrane</keyword>
<dbReference type="GO" id="GO:1902600">
    <property type="term" value="P:proton transmembrane transport"/>
    <property type="evidence" value="ECO:0007669"/>
    <property type="project" value="InterPro"/>
</dbReference>
<dbReference type="GO" id="GO:0016020">
    <property type="term" value="C:membrane"/>
    <property type="evidence" value="ECO:0007669"/>
    <property type="project" value="UniProtKB-SubCell"/>
</dbReference>
<feature type="transmembrane region" description="Helical" evidence="5">
    <location>
        <begin position="55"/>
        <end position="78"/>
    </location>
</feature>
<feature type="transmembrane region" description="Helical" evidence="5">
    <location>
        <begin position="165"/>
        <end position="186"/>
    </location>
</feature>
<dbReference type="Proteomes" id="UP001162131">
    <property type="component" value="Unassembled WGS sequence"/>
</dbReference>
<protein>
    <recommendedName>
        <fullName evidence="6">Cation/H+ exchanger transmembrane domain-containing protein</fullName>
    </recommendedName>
</protein>
<organism evidence="7 8">
    <name type="scientific">Blepharisma stoltei</name>
    <dbReference type="NCBI Taxonomy" id="1481888"/>
    <lineage>
        <taxon>Eukaryota</taxon>
        <taxon>Sar</taxon>
        <taxon>Alveolata</taxon>
        <taxon>Ciliophora</taxon>
        <taxon>Postciliodesmatophora</taxon>
        <taxon>Heterotrichea</taxon>
        <taxon>Heterotrichida</taxon>
        <taxon>Blepharismidae</taxon>
        <taxon>Blepharisma</taxon>
    </lineage>
</organism>
<name>A0AAU9IQP3_9CILI</name>
<feature type="transmembrane region" description="Helical" evidence="5">
    <location>
        <begin position="252"/>
        <end position="273"/>
    </location>
</feature>
<dbReference type="PANTHER" id="PTHR31102">
    <property type="match status" value="1"/>
</dbReference>
<evidence type="ECO:0000256" key="1">
    <source>
        <dbReference type="ARBA" id="ARBA00004141"/>
    </source>
</evidence>
<feature type="transmembrane region" description="Helical" evidence="5">
    <location>
        <begin position="279"/>
        <end position="302"/>
    </location>
</feature>
<dbReference type="PANTHER" id="PTHR31102:SF1">
    <property type="entry name" value="CATION_H+ EXCHANGER DOMAIN-CONTAINING PROTEIN"/>
    <property type="match status" value="1"/>
</dbReference>
<feature type="domain" description="Cation/H+ exchanger transmembrane" evidence="6">
    <location>
        <begin position="2"/>
        <end position="342"/>
    </location>
</feature>
<dbReference type="Pfam" id="PF00999">
    <property type="entry name" value="Na_H_Exchanger"/>
    <property type="match status" value="1"/>
</dbReference>
<evidence type="ECO:0000256" key="5">
    <source>
        <dbReference type="SAM" id="Phobius"/>
    </source>
</evidence>
<accession>A0AAU9IQP3</accession>
<sequence>MILGGILVGNLLHSTVSSLDKAVALQIRNISIAVILMKAGLGLDVQKLKASSAGILRLSIIPQALEASAIAVLSYLIFDMSWAFGYAMGFMIAAVSPAVLIPCLSELIREGYGLGSGIPSILMAANSLDNVIAIACNFNLVFGVLLNIGLGGSGDSLIFGDNNTVYYTSIGPIIVFGGIIAGLILGKFYSLLVKLNDWIKGIITALVSYGLVFVASYLSISGLGYLGVVISSTLAAAKWGKDSTAKVARVITLIWNVFQYALFGLVGTTFYFPQLAGDTVGKCCAIIVAGSLVRIAAAYYSVSWCKLTNKEKGFVGIAWLPKATIQAALGGVLLAKAQSDDNYKQYKDDGLIILTGSVFSILLTAPIGSILLTLFGPRLLQKSANEFETSKEAFAPLRESEASAQSIPITREKRMSEEYIEHKKYYYMSSEDLVRSDIDSMMRNSV</sequence>
<evidence type="ECO:0000259" key="6">
    <source>
        <dbReference type="Pfam" id="PF00999"/>
    </source>
</evidence>
<keyword evidence="8" id="KW-1185">Reference proteome</keyword>
<gene>
    <name evidence="7" type="ORF">BSTOLATCC_MIC9892</name>
</gene>
<feature type="transmembrane region" description="Helical" evidence="5">
    <location>
        <begin position="128"/>
        <end position="150"/>
    </location>
</feature>
<evidence type="ECO:0000256" key="2">
    <source>
        <dbReference type="ARBA" id="ARBA00022692"/>
    </source>
</evidence>
<proteinExistence type="predicted"/>
<dbReference type="InterPro" id="IPR051843">
    <property type="entry name" value="CPA1_transporter"/>
</dbReference>
<evidence type="ECO:0000313" key="8">
    <source>
        <dbReference type="Proteomes" id="UP001162131"/>
    </source>
</evidence>